<evidence type="ECO:0008006" key="2">
    <source>
        <dbReference type="Google" id="ProtNLM"/>
    </source>
</evidence>
<name>A0AB39BNU1_9BACI</name>
<dbReference type="AlphaFoldDB" id="A0AB39BNU1"/>
<organism evidence="1">
    <name type="scientific">Alkalihalophilus sp. As8PL</name>
    <dbReference type="NCBI Taxonomy" id="3237103"/>
    <lineage>
        <taxon>Bacteria</taxon>
        <taxon>Bacillati</taxon>
        <taxon>Bacillota</taxon>
        <taxon>Bacilli</taxon>
        <taxon>Bacillales</taxon>
        <taxon>Bacillaceae</taxon>
        <taxon>Alkalihalophilus</taxon>
    </lineage>
</organism>
<gene>
    <name evidence="1" type="ORF">AB3N04_01085</name>
</gene>
<sequence>MIKIEIDDENSTNLVSVVHETNGIVINTYQTSLFGVYEGFKNSFQEGSRPKGEVLAIQTGLMAKGALFEVPHFDTDTKRISAITCGFVVSKSMWPCEYFDTKFDAIGMPSALIVLTYDGERVSSPRIFALKTDEVEEDTLLYNWPFPNIHRNGNVCMGHNSLPTIKSKNELVAVTRWLLQLPYINDLYEAAVRNVPKMNPRELFNELVDKEFPDGWLIKATPTKTIKEFMSKL</sequence>
<evidence type="ECO:0000313" key="1">
    <source>
        <dbReference type="EMBL" id="XDI35105.1"/>
    </source>
</evidence>
<dbReference type="InterPro" id="IPR032787">
    <property type="entry name" value="Prok-E2_D"/>
</dbReference>
<keyword evidence="1" id="KW-0614">Plasmid</keyword>
<protein>
    <recommendedName>
        <fullName evidence="2">PRTRC system protein B</fullName>
    </recommendedName>
</protein>
<dbReference type="EMBL" id="CP162550">
    <property type="protein sequence ID" value="XDI35105.1"/>
    <property type="molecule type" value="Genomic_DNA"/>
</dbReference>
<accession>A0AB39BNU1</accession>
<proteinExistence type="predicted"/>
<geneLocation type="plasmid" evidence="1">
    <name>unnamed</name>
</geneLocation>
<dbReference type="Pfam" id="PF14460">
    <property type="entry name" value="Prok-E2_D"/>
    <property type="match status" value="1"/>
</dbReference>
<dbReference type="RefSeq" id="WP_368502722.1">
    <property type="nucleotide sequence ID" value="NZ_CP162550.1"/>
</dbReference>
<reference evidence="1" key="1">
    <citation type="submission" date="2024-07" db="EMBL/GenBank/DDBJ databases">
        <title>Identification and characteristics of an arsenic-resistant bacterial isolate, which belongs to a novel species.</title>
        <authorList>
            <person name="Juszczyk A."/>
            <person name="Kowalczyk A."/>
            <person name="Was K."/>
            <person name="Kosowicz W."/>
            <person name="Budzyn A."/>
            <person name="Latowski D."/>
        </authorList>
    </citation>
    <scope>NUCLEOTIDE SEQUENCE</scope>
    <source>
        <strain evidence="1">As8PL</strain>
        <plasmid evidence="1">unnamed</plasmid>
    </source>
</reference>